<dbReference type="InterPro" id="IPR024084">
    <property type="entry name" value="IsoPropMal-DH-like_dom"/>
</dbReference>
<dbReference type="GO" id="GO:0006099">
    <property type="term" value="P:tricarboxylic acid cycle"/>
    <property type="evidence" value="ECO:0007669"/>
    <property type="project" value="UniProtKB-KW"/>
</dbReference>
<evidence type="ECO:0000256" key="2">
    <source>
        <dbReference type="ARBA" id="ARBA00022532"/>
    </source>
</evidence>
<dbReference type="EMBL" id="JABFTP020000124">
    <property type="protein sequence ID" value="KAL3279563.1"/>
    <property type="molecule type" value="Genomic_DNA"/>
</dbReference>
<reference evidence="4 5" key="1">
    <citation type="journal article" date="2021" name="BMC Biol.">
        <title>Horizontally acquired antibacterial genes associated with adaptive radiation of ladybird beetles.</title>
        <authorList>
            <person name="Li H.S."/>
            <person name="Tang X.F."/>
            <person name="Huang Y.H."/>
            <person name="Xu Z.Y."/>
            <person name="Chen M.L."/>
            <person name="Du X.Y."/>
            <person name="Qiu B.Y."/>
            <person name="Chen P.T."/>
            <person name="Zhang W."/>
            <person name="Slipinski A."/>
            <person name="Escalona H.E."/>
            <person name="Waterhouse R.M."/>
            <person name="Zwick A."/>
            <person name="Pang H."/>
        </authorList>
    </citation>
    <scope>NUCLEOTIDE SEQUENCE [LARGE SCALE GENOMIC DNA]</scope>
    <source>
        <strain evidence="4">SYSU2018</strain>
    </source>
</reference>
<keyword evidence="5" id="KW-1185">Reference proteome</keyword>
<evidence type="ECO:0000256" key="1">
    <source>
        <dbReference type="ARBA" id="ARBA00007769"/>
    </source>
</evidence>
<dbReference type="SMART" id="SM01329">
    <property type="entry name" value="Iso_dh"/>
    <property type="match status" value="1"/>
</dbReference>
<dbReference type="Pfam" id="PF00180">
    <property type="entry name" value="Iso_dh"/>
    <property type="match status" value="1"/>
</dbReference>
<dbReference type="PANTHER" id="PTHR11835:SF60">
    <property type="entry name" value="ISOCITRATE DEHYDROGENASE [NAD] SUBUNIT, MITOCHONDRIAL"/>
    <property type="match status" value="1"/>
</dbReference>
<keyword evidence="2" id="KW-0816">Tricarboxylic acid cycle</keyword>
<feature type="domain" description="Isopropylmalate dehydrogenase-like" evidence="3">
    <location>
        <begin position="58"/>
        <end position="382"/>
    </location>
</feature>
<gene>
    <name evidence="4" type="ORF">HHI36_017070</name>
</gene>
<protein>
    <recommendedName>
        <fullName evidence="3">Isopropylmalate dehydrogenase-like domain-containing protein</fullName>
    </recommendedName>
</protein>
<evidence type="ECO:0000313" key="4">
    <source>
        <dbReference type="EMBL" id="KAL3279563.1"/>
    </source>
</evidence>
<sequence length="390" mass="44662">MPLRVMFKFQLMFPLLSVSSRRCMSEFFNVNSEVHLFKTPIPRKFQHLPLPFYGGKYIVSIIPGNGIGSELMEHMKDVLEEARTSIHFEEISAPTSITQADNDLYHIKSSIRRNRVALKGCIESENEGNERSQHNVNIKTELDLYISIIHCRSYPNVQCLNPNIDIILARQNTEGEYLMLEHETVRGNVEVLKIVTREKTEQYVKWALNYARAHRRRKITIVHKKDVYALADGIFVDTIMEYARKFKDLRFETMRLSPFIEKLIKRPQVLDVVMIPNLYGCAATNILCGLLGGAGLLSKKSYSDYYAVFEPAVGALGKELVGRDTVNPVAMLNSVRDMLAYLKMDKDASAIDYAVRRTLSMDKIQTPDIGGKATTSEFVERVKYYVRNFN</sequence>
<comment type="similarity">
    <text evidence="1">Belongs to the isocitrate and isopropylmalate dehydrogenases family.</text>
</comment>
<dbReference type="Proteomes" id="UP001516400">
    <property type="component" value="Unassembled WGS sequence"/>
</dbReference>
<dbReference type="AlphaFoldDB" id="A0ABD2NLV1"/>
<proteinExistence type="inferred from homology"/>
<accession>A0ABD2NLV1</accession>
<dbReference type="PANTHER" id="PTHR11835">
    <property type="entry name" value="DECARBOXYLATING DEHYDROGENASES-ISOCITRATE, ISOPROPYLMALATE, TARTRATE"/>
    <property type="match status" value="1"/>
</dbReference>
<evidence type="ECO:0000259" key="3">
    <source>
        <dbReference type="SMART" id="SM01329"/>
    </source>
</evidence>
<dbReference type="SUPFAM" id="SSF53659">
    <property type="entry name" value="Isocitrate/Isopropylmalate dehydrogenase-like"/>
    <property type="match status" value="1"/>
</dbReference>
<evidence type="ECO:0000313" key="5">
    <source>
        <dbReference type="Proteomes" id="UP001516400"/>
    </source>
</evidence>
<name>A0ABD2NLV1_9CUCU</name>
<dbReference type="Gene3D" id="3.40.718.10">
    <property type="entry name" value="Isopropylmalate Dehydrogenase"/>
    <property type="match status" value="1"/>
</dbReference>
<comment type="caution">
    <text evidence="4">The sequence shown here is derived from an EMBL/GenBank/DDBJ whole genome shotgun (WGS) entry which is preliminary data.</text>
</comment>
<organism evidence="4 5">
    <name type="scientific">Cryptolaemus montrouzieri</name>
    <dbReference type="NCBI Taxonomy" id="559131"/>
    <lineage>
        <taxon>Eukaryota</taxon>
        <taxon>Metazoa</taxon>
        <taxon>Ecdysozoa</taxon>
        <taxon>Arthropoda</taxon>
        <taxon>Hexapoda</taxon>
        <taxon>Insecta</taxon>
        <taxon>Pterygota</taxon>
        <taxon>Neoptera</taxon>
        <taxon>Endopterygota</taxon>
        <taxon>Coleoptera</taxon>
        <taxon>Polyphaga</taxon>
        <taxon>Cucujiformia</taxon>
        <taxon>Coccinelloidea</taxon>
        <taxon>Coccinellidae</taxon>
        <taxon>Scymninae</taxon>
        <taxon>Scymnini</taxon>
        <taxon>Cryptolaemus</taxon>
    </lineage>
</organism>